<organism evidence="10 11">
    <name type="scientific">Marinicrinis lubricantis</name>
    <dbReference type="NCBI Taxonomy" id="2086470"/>
    <lineage>
        <taxon>Bacteria</taxon>
        <taxon>Bacillati</taxon>
        <taxon>Bacillota</taxon>
        <taxon>Bacilli</taxon>
        <taxon>Bacillales</taxon>
        <taxon>Paenibacillaceae</taxon>
    </lineage>
</organism>
<proteinExistence type="predicted"/>
<comment type="caution">
    <text evidence="10">The sequence shown here is derived from an EMBL/GenBank/DDBJ whole genome shotgun (WGS) entry which is preliminary data.</text>
</comment>
<dbReference type="InterPro" id="IPR039420">
    <property type="entry name" value="WalR-like"/>
</dbReference>
<evidence type="ECO:0000256" key="7">
    <source>
        <dbReference type="PROSITE-ProRule" id="PRU01091"/>
    </source>
</evidence>
<evidence type="ECO:0000256" key="1">
    <source>
        <dbReference type="ARBA" id="ARBA00022553"/>
    </source>
</evidence>
<keyword evidence="1 6" id="KW-0597">Phosphoprotein</keyword>
<keyword evidence="5" id="KW-0804">Transcription</keyword>
<feature type="modified residue" description="4-aspartylphosphate" evidence="6">
    <location>
        <position position="52"/>
    </location>
</feature>
<dbReference type="SMART" id="SM00862">
    <property type="entry name" value="Trans_reg_C"/>
    <property type="match status" value="1"/>
</dbReference>
<gene>
    <name evidence="10" type="ORF">ACFPXP_19580</name>
</gene>
<dbReference type="Pfam" id="PF00072">
    <property type="entry name" value="Response_reg"/>
    <property type="match status" value="1"/>
</dbReference>
<evidence type="ECO:0000259" key="8">
    <source>
        <dbReference type="PROSITE" id="PS50110"/>
    </source>
</evidence>
<dbReference type="InterPro" id="IPR011006">
    <property type="entry name" value="CheY-like_superfamily"/>
</dbReference>
<dbReference type="Pfam" id="PF00486">
    <property type="entry name" value="Trans_reg_C"/>
    <property type="match status" value="1"/>
</dbReference>
<dbReference type="PROSITE" id="PS50110">
    <property type="entry name" value="RESPONSE_REGULATORY"/>
    <property type="match status" value="1"/>
</dbReference>
<sequence length="230" mass="26165">MKSILIVDDEEKIRDVISSYLVKEGYNVVEAGTGIEALSFIESTAIDLVILDLMLPDIPGEEVCQKIRQQSSVPILMLTAKVSENNRIQGLSLGADDYLIKPFDVRELVARVRAILRRSDDSYLLADRVSFNDGELIIDVLRHEVYLNGAPIVLTPNEYKLLMVLARHPQRHFTREELVEKVYGFDYAGDVRSIDQHVKNLRQKIEPDPKKPEYIVTLYGVGYRFMGGTR</sequence>
<reference evidence="11" key="1">
    <citation type="journal article" date="2019" name="Int. J. Syst. Evol. Microbiol.">
        <title>The Global Catalogue of Microorganisms (GCM) 10K type strain sequencing project: providing services to taxonomists for standard genome sequencing and annotation.</title>
        <authorList>
            <consortium name="The Broad Institute Genomics Platform"/>
            <consortium name="The Broad Institute Genome Sequencing Center for Infectious Disease"/>
            <person name="Wu L."/>
            <person name="Ma J."/>
        </authorList>
    </citation>
    <scope>NUCLEOTIDE SEQUENCE [LARGE SCALE GENOMIC DNA]</scope>
    <source>
        <strain evidence="11">CCM 8749</strain>
    </source>
</reference>
<feature type="domain" description="OmpR/PhoB-type" evidence="9">
    <location>
        <begin position="126"/>
        <end position="227"/>
    </location>
</feature>
<evidence type="ECO:0000256" key="6">
    <source>
        <dbReference type="PROSITE-ProRule" id="PRU00169"/>
    </source>
</evidence>
<dbReference type="InterPro" id="IPR001789">
    <property type="entry name" value="Sig_transdc_resp-reg_receiver"/>
</dbReference>
<dbReference type="InterPro" id="IPR036388">
    <property type="entry name" value="WH-like_DNA-bd_sf"/>
</dbReference>
<evidence type="ECO:0000256" key="4">
    <source>
        <dbReference type="ARBA" id="ARBA00023125"/>
    </source>
</evidence>
<keyword evidence="2" id="KW-0902">Two-component regulatory system</keyword>
<name>A0ABW1IU71_9BACL</name>
<keyword evidence="4 7" id="KW-0238">DNA-binding</keyword>
<dbReference type="EMBL" id="JBHSQV010000183">
    <property type="protein sequence ID" value="MFC5988611.1"/>
    <property type="molecule type" value="Genomic_DNA"/>
</dbReference>
<evidence type="ECO:0000256" key="2">
    <source>
        <dbReference type="ARBA" id="ARBA00023012"/>
    </source>
</evidence>
<dbReference type="Proteomes" id="UP001596250">
    <property type="component" value="Unassembled WGS sequence"/>
</dbReference>
<accession>A0ABW1IU71</accession>
<dbReference type="SMART" id="SM00448">
    <property type="entry name" value="REC"/>
    <property type="match status" value="1"/>
</dbReference>
<evidence type="ECO:0000259" key="9">
    <source>
        <dbReference type="PROSITE" id="PS51755"/>
    </source>
</evidence>
<feature type="domain" description="Response regulatory" evidence="8">
    <location>
        <begin position="3"/>
        <end position="116"/>
    </location>
</feature>
<feature type="DNA-binding region" description="OmpR/PhoB-type" evidence="7">
    <location>
        <begin position="126"/>
        <end position="227"/>
    </location>
</feature>
<evidence type="ECO:0000313" key="11">
    <source>
        <dbReference type="Proteomes" id="UP001596250"/>
    </source>
</evidence>
<keyword evidence="3" id="KW-0805">Transcription regulation</keyword>
<dbReference type="InterPro" id="IPR001867">
    <property type="entry name" value="OmpR/PhoB-type_DNA-bd"/>
</dbReference>
<evidence type="ECO:0000256" key="3">
    <source>
        <dbReference type="ARBA" id="ARBA00023015"/>
    </source>
</evidence>
<dbReference type="SUPFAM" id="SSF52172">
    <property type="entry name" value="CheY-like"/>
    <property type="match status" value="1"/>
</dbReference>
<protein>
    <submittedName>
        <fullName evidence="10">Response regulator</fullName>
    </submittedName>
</protein>
<evidence type="ECO:0000313" key="10">
    <source>
        <dbReference type="EMBL" id="MFC5988611.1"/>
    </source>
</evidence>
<dbReference type="PANTHER" id="PTHR48111">
    <property type="entry name" value="REGULATOR OF RPOS"/>
    <property type="match status" value="1"/>
</dbReference>
<dbReference type="PANTHER" id="PTHR48111:SF73">
    <property type="entry name" value="ALKALINE PHOSPHATASE SYNTHESIS TRANSCRIPTIONAL REGULATORY PROTEIN PHOP"/>
    <property type="match status" value="1"/>
</dbReference>
<dbReference type="Gene3D" id="3.40.50.2300">
    <property type="match status" value="1"/>
</dbReference>
<dbReference type="Gene3D" id="1.10.10.10">
    <property type="entry name" value="Winged helix-like DNA-binding domain superfamily/Winged helix DNA-binding domain"/>
    <property type="match status" value="1"/>
</dbReference>
<dbReference type="RefSeq" id="WP_127608036.1">
    <property type="nucleotide sequence ID" value="NZ_CBCSCT010000010.1"/>
</dbReference>
<evidence type="ECO:0000256" key="5">
    <source>
        <dbReference type="ARBA" id="ARBA00023163"/>
    </source>
</evidence>
<dbReference type="CDD" id="cd00383">
    <property type="entry name" value="trans_reg_C"/>
    <property type="match status" value="1"/>
</dbReference>
<keyword evidence="11" id="KW-1185">Reference proteome</keyword>
<dbReference type="Gene3D" id="6.10.250.690">
    <property type="match status" value="1"/>
</dbReference>
<dbReference type="PROSITE" id="PS51755">
    <property type="entry name" value="OMPR_PHOB"/>
    <property type="match status" value="1"/>
</dbReference>